<dbReference type="Proteomes" id="UP000027178">
    <property type="component" value="Unassembled WGS sequence"/>
</dbReference>
<gene>
    <name evidence="2" type="ORF">KCH_09950</name>
</gene>
<name>A0A066Z4S7_9ACTN</name>
<dbReference type="RefSeq" id="WP_157031896.1">
    <property type="nucleotide sequence ID" value="NZ_KK853997.1"/>
</dbReference>
<dbReference type="PATRIC" id="fig|1348663.4.peg.948"/>
<feature type="compositionally biased region" description="Basic and acidic residues" evidence="1">
    <location>
        <begin position="38"/>
        <end position="47"/>
    </location>
</feature>
<evidence type="ECO:0000313" key="3">
    <source>
        <dbReference type="Proteomes" id="UP000027178"/>
    </source>
</evidence>
<accession>A0A066Z4S7</accession>
<evidence type="ECO:0000313" key="2">
    <source>
        <dbReference type="EMBL" id="KDN87224.1"/>
    </source>
</evidence>
<dbReference type="AlphaFoldDB" id="A0A066Z4S7"/>
<proteinExistence type="predicted"/>
<dbReference type="EMBL" id="JNBY01000045">
    <property type="protein sequence ID" value="KDN87224.1"/>
    <property type="molecule type" value="Genomic_DNA"/>
</dbReference>
<feature type="compositionally biased region" description="Low complexity" evidence="1">
    <location>
        <begin position="1"/>
        <end position="28"/>
    </location>
</feature>
<protein>
    <submittedName>
        <fullName evidence="2">Uncharacterized protein</fullName>
    </submittedName>
</protein>
<dbReference type="HOGENOM" id="CLU_3169128_0_0_11"/>
<sequence length="47" mass="4743">MPIASTVASARAAPSSAARAAWNSGAGADTSLGPWRSTTDDRPSLKQ</sequence>
<organism evidence="2 3">
    <name type="scientific">Kitasatospora cheerisanensis KCTC 2395</name>
    <dbReference type="NCBI Taxonomy" id="1348663"/>
    <lineage>
        <taxon>Bacteria</taxon>
        <taxon>Bacillati</taxon>
        <taxon>Actinomycetota</taxon>
        <taxon>Actinomycetes</taxon>
        <taxon>Kitasatosporales</taxon>
        <taxon>Streptomycetaceae</taxon>
        <taxon>Kitasatospora</taxon>
    </lineage>
</organism>
<reference evidence="2 3" key="1">
    <citation type="submission" date="2014-05" db="EMBL/GenBank/DDBJ databases">
        <title>Draft Genome Sequence of Kitasatospora cheerisanensis KCTC 2395.</title>
        <authorList>
            <person name="Nam D.H."/>
        </authorList>
    </citation>
    <scope>NUCLEOTIDE SEQUENCE [LARGE SCALE GENOMIC DNA]</scope>
    <source>
        <strain evidence="2 3">KCTC 2395</strain>
    </source>
</reference>
<evidence type="ECO:0000256" key="1">
    <source>
        <dbReference type="SAM" id="MobiDB-lite"/>
    </source>
</evidence>
<feature type="region of interest" description="Disordered" evidence="1">
    <location>
        <begin position="1"/>
        <end position="47"/>
    </location>
</feature>
<keyword evidence="3" id="KW-1185">Reference proteome</keyword>
<comment type="caution">
    <text evidence="2">The sequence shown here is derived from an EMBL/GenBank/DDBJ whole genome shotgun (WGS) entry which is preliminary data.</text>
</comment>